<proteinExistence type="predicted"/>
<dbReference type="Pfam" id="PF02620">
    <property type="entry name" value="YceD"/>
    <property type="match status" value="1"/>
</dbReference>
<accession>A0A212LSI7</accession>
<reference evidence="1" key="1">
    <citation type="submission" date="2016-08" db="EMBL/GenBank/DDBJ databases">
        <authorList>
            <person name="Seilhamer J.J."/>
        </authorList>
    </citation>
    <scope>NUCLEOTIDE SEQUENCE</scope>
    <source>
        <strain evidence="1">86</strain>
    </source>
</reference>
<evidence type="ECO:0000313" key="1">
    <source>
        <dbReference type="EMBL" id="SCM80518.1"/>
    </source>
</evidence>
<organism evidence="1">
    <name type="scientific">uncultured Sporomusa sp</name>
    <dbReference type="NCBI Taxonomy" id="307249"/>
    <lineage>
        <taxon>Bacteria</taxon>
        <taxon>Bacillati</taxon>
        <taxon>Bacillota</taxon>
        <taxon>Negativicutes</taxon>
        <taxon>Selenomonadales</taxon>
        <taxon>Sporomusaceae</taxon>
        <taxon>Sporomusa</taxon>
        <taxon>environmental samples</taxon>
    </lineage>
</organism>
<dbReference type="PANTHER" id="PTHR34374:SF1">
    <property type="entry name" value="LARGE RIBOSOMAL RNA SUBUNIT ACCUMULATION PROTEIN YCED HOMOLOG 1, CHLOROPLASTIC"/>
    <property type="match status" value="1"/>
</dbReference>
<name>A0A212LSI7_9FIRM</name>
<dbReference type="AlphaFoldDB" id="A0A212LSI7"/>
<gene>
    <name evidence="1" type="ORF">KL86SPO_30696</name>
</gene>
<protein>
    <recommendedName>
        <fullName evidence="2">DUF177 domain-containing protein</fullName>
    </recommendedName>
</protein>
<dbReference type="InterPro" id="IPR003772">
    <property type="entry name" value="YceD"/>
</dbReference>
<sequence length="171" mass="18871">MKINIAQLKKELGGTQTFSFQTSVDELALNQREEAWTDNVVVDGVVTNKGTYYEVTGTIHATLKESCSRCLESVVSVLTIPFSEKIRETGLEETGEDSEFEFSCFTGDEMEITDLIRENILLAKPLKPVCSENCRGLCPECGANLNISTCGCNPIKIDPRLAVLEKLLSKD</sequence>
<dbReference type="EMBL" id="FMJE01000003">
    <property type="protein sequence ID" value="SCM80518.1"/>
    <property type="molecule type" value="Genomic_DNA"/>
</dbReference>
<evidence type="ECO:0008006" key="2">
    <source>
        <dbReference type="Google" id="ProtNLM"/>
    </source>
</evidence>
<dbReference type="PANTHER" id="PTHR34374">
    <property type="entry name" value="LARGE RIBOSOMAL RNA SUBUNIT ACCUMULATION PROTEIN YCED HOMOLOG 1, CHLOROPLASTIC"/>
    <property type="match status" value="1"/>
</dbReference>